<dbReference type="PROSITE" id="PS50206">
    <property type="entry name" value="RHODANESE_3"/>
    <property type="match status" value="1"/>
</dbReference>
<dbReference type="Gene3D" id="3.40.250.10">
    <property type="entry name" value="Rhodanese-like domain"/>
    <property type="match status" value="1"/>
</dbReference>
<dbReference type="Proteomes" id="UP000605201">
    <property type="component" value="Unassembled WGS sequence"/>
</dbReference>
<name>A0A8J6P1X6_9BACT</name>
<dbReference type="InterPro" id="IPR036873">
    <property type="entry name" value="Rhodanese-like_dom_sf"/>
</dbReference>
<sequence length="159" mass="17863">MCIIGLSTVALGADKFEKEMEKEKGAVKLVREVQRGGYDVITAAELKDMIDAGKDILIVDTMPYKHYKNIHVPGAKQFLFPIPDMEVWDAKETDGKSKKDYEALLGADKHKTIIIYCGFVKCTRSHNGAVWAKKLGYKNVFRFSGGIFAWQGAKYPIEK</sequence>
<dbReference type="Pfam" id="PF00581">
    <property type="entry name" value="Rhodanese"/>
    <property type="match status" value="1"/>
</dbReference>
<dbReference type="AlphaFoldDB" id="A0A8J6P1X6"/>
<dbReference type="CDD" id="cd00158">
    <property type="entry name" value="RHOD"/>
    <property type="match status" value="1"/>
</dbReference>
<dbReference type="SUPFAM" id="SSF52821">
    <property type="entry name" value="Rhodanese/Cell cycle control phosphatase"/>
    <property type="match status" value="1"/>
</dbReference>
<accession>A0A8J6P1X6</accession>
<proteinExistence type="predicted"/>
<reference evidence="2 3" key="1">
    <citation type="submission" date="2020-08" db="EMBL/GenBank/DDBJ databases">
        <title>Bridging the membrane lipid divide: bacteria of the FCB group superphylum have the potential to synthesize archaeal ether lipids.</title>
        <authorList>
            <person name="Villanueva L."/>
            <person name="Von Meijenfeldt F.A.B."/>
            <person name="Westbye A.B."/>
            <person name="Yadav S."/>
            <person name="Hopmans E.C."/>
            <person name="Dutilh B.E."/>
            <person name="Sinninghe Damste J.S."/>
        </authorList>
    </citation>
    <scope>NUCLEOTIDE SEQUENCE [LARGE SCALE GENOMIC DNA]</scope>
    <source>
        <strain evidence="2">NIOZ-UU17</strain>
    </source>
</reference>
<evidence type="ECO:0000313" key="3">
    <source>
        <dbReference type="Proteomes" id="UP000605201"/>
    </source>
</evidence>
<dbReference type="InterPro" id="IPR001763">
    <property type="entry name" value="Rhodanese-like_dom"/>
</dbReference>
<feature type="domain" description="Rhodanese" evidence="1">
    <location>
        <begin position="52"/>
        <end position="159"/>
    </location>
</feature>
<dbReference type="SMART" id="SM00450">
    <property type="entry name" value="RHOD"/>
    <property type="match status" value="1"/>
</dbReference>
<evidence type="ECO:0000259" key="1">
    <source>
        <dbReference type="PROSITE" id="PS50206"/>
    </source>
</evidence>
<gene>
    <name evidence="2" type="ORF">H8D96_06570</name>
</gene>
<comment type="caution">
    <text evidence="2">The sequence shown here is derived from an EMBL/GenBank/DDBJ whole genome shotgun (WGS) entry which is preliminary data.</text>
</comment>
<evidence type="ECO:0000313" key="2">
    <source>
        <dbReference type="EMBL" id="MBC8431567.1"/>
    </source>
</evidence>
<organism evidence="2 3">
    <name type="scientific">Candidatus Desulfatibia vada</name>
    <dbReference type="NCBI Taxonomy" id="2841696"/>
    <lineage>
        <taxon>Bacteria</taxon>
        <taxon>Pseudomonadati</taxon>
        <taxon>Thermodesulfobacteriota</taxon>
        <taxon>Desulfobacteria</taxon>
        <taxon>Desulfobacterales</taxon>
        <taxon>Desulfobacterales incertae sedis</taxon>
        <taxon>Candidatus Desulfatibia</taxon>
    </lineage>
</organism>
<dbReference type="EMBL" id="JACNIG010000155">
    <property type="protein sequence ID" value="MBC8431567.1"/>
    <property type="molecule type" value="Genomic_DNA"/>
</dbReference>
<protein>
    <submittedName>
        <fullName evidence="2">Rhodanese-like domain-containing protein</fullName>
    </submittedName>
</protein>